<evidence type="ECO:0000256" key="1">
    <source>
        <dbReference type="ARBA" id="ARBA00006270"/>
    </source>
</evidence>
<protein>
    <submittedName>
        <fullName evidence="4">Uncharacterized protein</fullName>
    </submittedName>
</protein>
<dbReference type="PRINTS" id="PR00449">
    <property type="entry name" value="RASTRNSFRMNG"/>
</dbReference>
<dbReference type="PANTHER" id="PTHR47981">
    <property type="entry name" value="RAB FAMILY"/>
    <property type="match status" value="1"/>
</dbReference>
<evidence type="ECO:0000313" key="4">
    <source>
        <dbReference type="EMBL" id="KAK2705464.1"/>
    </source>
</evidence>
<dbReference type="PANTHER" id="PTHR47981:SF20">
    <property type="entry name" value="RAS-RELATED PROTEIN RAB-7A"/>
    <property type="match status" value="1"/>
</dbReference>
<dbReference type="Proteomes" id="UP001187531">
    <property type="component" value="Unassembled WGS sequence"/>
</dbReference>
<dbReference type="PROSITE" id="PS51421">
    <property type="entry name" value="RAS"/>
    <property type="match status" value="1"/>
</dbReference>
<name>A0AA88KX57_ARTSF</name>
<dbReference type="SUPFAM" id="SSF52540">
    <property type="entry name" value="P-loop containing nucleoside triphosphate hydrolases"/>
    <property type="match status" value="2"/>
</dbReference>
<evidence type="ECO:0000313" key="5">
    <source>
        <dbReference type="Proteomes" id="UP001187531"/>
    </source>
</evidence>
<dbReference type="SMART" id="SM00173">
    <property type="entry name" value="RAS"/>
    <property type="match status" value="1"/>
</dbReference>
<dbReference type="GO" id="GO:0005770">
    <property type="term" value="C:late endosome"/>
    <property type="evidence" value="ECO:0007669"/>
    <property type="project" value="TreeGrafter"/>
</dbReference>
<dbReference type="PROSITE" id="PS51419">
    <property type="entry name" value="RAB"/>
    <property type="match status" value="1"/>
</dbReference>
<dbReference type="SMART" id="SM00174">
    <property type="entry name" value="RHO"/>
    <property type="match status" value="1"/>
</dbReference>
<accession>A0AA88KX57</accession>
<feature type="non-terminal residue" evidence="4">
    <location>
        <position position="1"/>
    </location>
</feature>
<dbReference type="Pfam" id="PF00071">
    <property type="entry name" value="Ras"/>
    <property type="match status" value="2"/>
</dbReference>
<dbReference type="EMBL" id="JAVRJZ010000020">
    <property type="protein sequence ID" value="KAK2705464.1"/>
    <property type="molecule type" value="Genomic_DNA"/>
</dbReference>
<evidence type="ECO:0000256" key="3">
    <source>
        <dbReference type="ARBA" id="ARBA00023134"/>
    </source>
</evidence>
<dbReference type="Gene3D" id="3.40.50.300">
    <property type="entry name" value="P-loop containing nucleotide triphosphate hydrolases"/>
    <property type="match status" value="2"/>
</dbReference>
<organism evidence="4 5">
    <name type="scientific">Artemia franciscana</name>
    <name type="common">Brine shrimp</name>
    <name type="synonym">Artemia sanfranciscana</name>
    <dbReference type="NCBI Taxonomy" id="6661"/>
    <lineage>
        <taxon>Eukaryota</taxon>
        <taxon>Metazoa</taxon>
        <taxon>Ecdysozoa</taxon>
        <taxon>Arthropoda</taxon>
        <taxon>Crustacea</taxon>
        <taxon>Branchiopoda</taxon>
        <taxon>Anostraca</taxon>
        <taxon>Artemiidae</taxon>
        <taxon>Artemia</taxon>
    </lineage>
</organism>
<evidence type="ECO:0000256" key="2">
    <source>
        <dbReference type="ARBA" id="ARBA00022741"/>
    </source>
</evidence>
<comment type="similarity">
    <text evidence="1">Belongs to the small GTPase superfamily. Rab family.</text>
</comment>
<keyword evidence="3" id="KW-0342">GTP-binding</keyword>
<dbReference type="GO" id="GO:0005764">
    <property type="term" value="C:lysosome"/>
    <property type="evidence" value="ECO:0007669"/>
    <property type="project" value="TreeGrafter"/>
</dbReference>
<gene>
    <name evidence="4" type="ORF">QYM36_015750</name>
</gene>
<dbReference type="FunFam" id="3.40.50.300:FF:001447">
    <property type="entry name" value="Ras-related protein Rab-1B"/>
    <property type="match status" value="1"/>
</dbReference>
<dbReference type="NCBIfam" id="TIGR00231">
    <property type="entry name" value="small_GTP"/>
    <property type="match status" value="2"/>
</dbReference>
<dbReference type="GO" id="GO:0008333">
    <property type="term" value="P:endosome to lysosome transport"/>
    <property type="evidence" value="ECO:0007669"/>
    <property type="project" value="TreeGrafter"/>
</dbReference>
<dbReference type="InterPro" id="IPR027417">
    <property type="entry name" value="P-loop_NTPase"/>
</dbReference>
<dbReference type="AlphaFoldDB" id="A0AA88KX57"/>
<dbReference type="InterPro" id="IPR005225">
    <property type="entry name" value="Small_GTP-bd"/>
</dbReference>
<keyword evidence="2" id="KW-0547">Nucleotide-binding</keyword>
<reference evidence="4" key="1">
    <citation type="submission" date="2023-07" db="EMBL/GenBank/DDBJ databases">
        <title>Chromosome-level genome assembly of Artemia franciscana.</title>
        <authorList>
            <person name="Jo E."/>
        </authorList>
    </citation>
    <scope>NUCLEOTIDE SEQUENCE</scope>
    <source>
        <tissue evidence="4">Whole body</tissue>
    </source>
</reference>
<dbReference type="GO" id="GO:0003924">
    <property type="term" value="F:GTPase activity"/>
    <property type="evidence" value="ECO:0007669"/>
    <property type="project" value="InterPro"/>
</dbReference>
<keyword evidence="5" id="KW-1185">Reference proteome</keyword>
<sequence>MVIILGDSRIGKTSFMNQYVLRKFSNEYKATIGTGIIPKEVMVDDKLVTLQIWDTAGKKRFRSLGVAFYRAAVCCVIVFDVTFASSFKFLDSWRGGFLIQISPRCPDNFPFLALGNKKILLMLIILGDSRVGKTSLMNQYLLRKFSNEYKATIGTGIVSKEVMVDDKLVSLQIWDTAGKKRFRSLGVAFYRAADCCVLVFDVTYASSFKFLDSWRDGFLIQISPRFPDNFPFLALGNKADVENRAVSANRAQQW</sequence>
<dbReference type="GO" id="GO:0005525">
    <property type="term" value="F:GTP binding"/>
    <property type="evidence" value="ECO:0007669"/>
    <property type="project" value="UniProtKB-KW"/>
</dbReference>
<comment type="caution">
    <text evidence="4">The sequence shown here is derived from an EMBL/GenBank/DDBJ whole genome shotgun (WGS) entry which is preliminary data.</text>
</comment>
<proteinExistence type="inferred from homology"/>
<dbReference type="InterPro" id="IPR001806">
    <property type="entry name" value="Small_GTPase"/>
</dbReference>
<dbReference type="SMART" id="SM00175">
    <property type="entry name" value="RAB"/>
    <property type="match status" value="2"/>
</dbReference>
<dbReference type="GO" id="GO:0045335">
    <property type="term" value="C:phagocytic vesicle"/>
    <property type="evidence" value="ECO:0007669"/>
    <property type="project" value="TreeGrafter"/>
</dbReference>
<dbReference type="GO" id="GO:0090385">
    <property type="term" value="P:phagosome-lysosome fusion"/>
    <property type="evidence" value="ECO:0007669"/>
    <property type="project" value="TreeGrafter"/>
</dbReference>
<dbReference type="SMART" id="SM00176">
    <property type="entry name" value="RAN"/>
    <property type="match status" value="1"/>
</dbReference>